<evidence type="ECO:0000256" key="8">
    <source>
        <dbReference type="ARBA" id="ARBA00022989"/>
    </source>
</evidence>
<dbReference type="InterPro" id="IPR003594">
    <property type="entry name" value="HATPase_dom"/>
</dbReference>
<evidence type="ECO:0000256" key="5">
    <source>
        <dbReference type="ARBA" id="ARBA00022679"/>
    </source>
</evidence>
<name>A0A8J3E089_9RHOB</name>
<feature type="domain" description="Histidine kinase" evidence="11">
    <location>
        <begin position="251"/>
        <end position="453"/>
    </location>
</feature>
<reference evidence="13" key="2">
    <citation type="submission" date="2020-09" db="EMBL/GenBank/DDBJ databases">
        <authorList>
            <person name="Sun Q."/>
            <person name="Sedlacek I."/>
        </authorList>
    </citation>
    <scope>NUCLEOTIDE SEQUENCE</scope>
    <source>
        <strain evidence="13">CCM 7684</strain>
    </source>
</reference>
<dbReference type="SMART" id="SM00387">
    <property type="entry name" value="HATPase_c"/>
    <property type="match status" value="1"/>
</dbReference>
<dbReference type="SUPFAM" id="SSF55874">
    <property type="entry name" value="ATPase domain of HSP90 chaperone/DNA topoisomerase II/histidine kinase"/>
    <property type="match status" value="1"/>
</dbReference>
<dbReference type="SUPFAM" id="SSF47384">
    <property type="entry name" value="Homodimeric domain of signal transducing histidine kinase"/>
    <property type="match status" value="1"/>
</dbReference>
<keyword evidence="8 10" id="KW-1133">Transmembrane helix</keyword>
<evidence type="ECO:0000256" key="7">
    <source>
        <dbReference type="ARBA" id="ARBA00022777"/>
    </source>
</evidence>
<dbReference type="AlphaFoldDB" id="A0A8J3E089"/>
<keyword evidence="5" id="KW-0808">Transferase</keyword>
<dbReference type="Proteomes" id="UP000602745">
    <property type="component" value="Unassembled WGS sequence"/>
</dbReference>
<comment type="subcellular location">
    <subcellularLocation>
        <location evidence="2">Membrane</location>
    </subcellularLocation>
</comment>
<accession>A0A8J3E089</accession>
<keyword evidence="4" id="KW-0597">Phosphoprotein</keyword>
<dbReference type="Gene3D" id="3.30.565.10">
    <property type="entry name" value="Histidine kinase-like ATPase, C-terminal domain"/>
    <property type="match status" value="1"/>
</dbReference>
<evidence type="ECO:0000256" key="10">
    <source>
        <dbReference type="SAM" id="Phobius"/>
    </source>
</evidence>
<keyword evidence="14" id="KW-1185">Reference proteome</keyword>
<sequence length="453" mass="48075">MKVLSRSIRLRLLIFATLGTLLAIGLAGAGLIDLFGRHVERRLGQELDTHIAQLAGALRIDAAGAPTLAREPSDSRFQRPLSGLYWQITDVTGGKMLRSRSLWDGTLPAPTATAAPGVIASYRGATPEGAEALIHARTVVLAGPGGERSFRIAAAIDRAELAALREGFARDLIPGILLLAALILIAAWVQVGLGLKPLARVREALAAVRAGREKHLAVEVPSEIAPLVAEVNTLLEAQEAEMIRARDRAADLAHGLRTPLTALASDVARLRAKGEQEIAADIEAVAVQMRRTVERELARARLRHQPDPLVTVPLASAVDAVSRTLARTPRGEHIAIEMSVAPDMVWPMRAEDLAEILGNLMENALRAARTRVQVSAEREARGMTLRIEDDGPGVDDARLAALAGRGRRFDETGSAGLGLAIVSDIAGAYGAQLCFDRSSLGGLKVELTVASGG</sequence>
<reference evidence="13" key="1">
    <citation type="journal article" date="2014" name="Int. J. Syst. Evol. Microbiol.">
        <title>Complete genome sequence of Corynebacterium casei LMG S-19264T (=DSM 44701T), isolated from a smear-ripened cheese.</title>
        <authorList>
            <consortium name="US DOE Joint Genome Institute (JGI-PGF)"/>
            <person name="Walter F."/>
            <person name="Albersmeier A."/>
            <person name="Kalinowski J."/>
            <person name="Ruckert C."/>
        </authorList>
    </citation>
    <scope>NUCLEOTIDE SEQUENCE</scope>
    <source>
        <strain evidence="13">CCM 7684</strain>
    </source>
</reference>
<evidence type="ECO:0000256" key="4">
    <source>
        <dbReference type="ARBA" id="ARBA00022553"/>
    </source>
</evidence>
<gene>
    <name evidence="13" type="ORF">GCM10007276_33430</name>
</gene>
<dbReference type="InterPro" id="IPR036890">
    <property type="entry name" value="HATPase_C_sf"/>
</dbReference>
<evidence type="ECO:0000259" key="12">
    <source>
        <dbReference type="PROSITE" id="PS50885"/>
    </source>
</evidence>
<evidence type="ECO:0000313" key="13">
    <source>
        <dbReference type="EMBL" id="GGE53693.1"/>
    </source>
</evidence>
<dbReference type="Gene3D" id="1.10.287.130">
    <property type="match status" value="1"/>
</dbReference>
<keyword evidence="7 13" id="KW-0418">Kinase</keyword>
<dbReference type="InterPro" id="IPR036097">
    <property type="entry name" value="HisK_dim/P_sf"/>
</dbReference>
<evidence type="ECO:0000259" key="11">
    <source>
        <dbReference type="PROSITE" id="PS50109"/>
    </source>
</evidence>
<comment type="catalytic activity">
    <reaction evidence="1">
        <text>ATP + protein L-histidine = ADP + protein N-phospho-L-histidine.</text>
        <dbReference type="EC" id="2.7.13.3"/>
    </reaction>
</comment>
<feature type="domain" description="HAMP" evidence="12">
    <location>
        <begin position="192"/>
        <end position="243"/>
    </location>
</feature>
<dbReference type="GO" id="GO:0005886">
    <property type="term" value="C:plasma membrane"/>
    <property type="evidence" value="ECO:0007669"/>
    <property type="project" value="TreeGrafter"/>
</dbReference>
<evidence type="ECO:0000256" key="3">
    <source>
        <dbReference type="ARBA" id="ARBA00012438"/>
    </source>
</evidence>
<evidence type="ECO:0000313" key="14">
    <source>
        <dbReference type="Proteomes" id="UP000602745"/>
    </source>
</evidence>
<evidence type="ECO:0000256" key="1">
    <source>
        <dbReference type="ARBA" id="ARBA00000085"/>
    </source>
</evidence>
<dbReference type="InterPro" id="IPR003661">
    <property type="entry name" value="HisK_dim/P_dom"/>
</dbReference>
<dbReference type="PANTHER" id="PTHR45436:SF5">
    <property type="entry name" value="SENSOR HISTIDINE KINASE TRCS"/>
    <property type="match status" value="1"/>
</dbReference>
<dbReference type="PROSITE" id="PS50885">
    <property type="entry name" value="HAMP"/>
    <property type="match status" value="1"/>
</dbReference>
<dbReference type="CDD" id="cd00082">
    <property type="entry name" value="HisKA"/>
    <property type="match status" value="1"/>
</dbReference>
<dbReference type="InterPro" id="IPR003660">
    <property type="entry name" value="HAMP_dom"/>
</dbReference>
<dbReference type="RefSeq" id="WP_188410976.1">
    <property type="nucleotide sequence ID" value="NZ_BMCP01000007.1"/>
</dbReference>
<dbReference type="GO" id="GO:0000155">
    <property type="term" value="F:phosphorelay sensor kinase activity"/>
    <property type="evidence" value="ECO:0007669"/>
    <property type="project" value="InterPro"/>
</dbReference>
<organism evidence="13 14">
    <name type="scientific">Agaricicola taiwanensis</name>
    <dbReference type="NCBI Taxonomy" id="591372"/>
    <lineage>
        <taxon>Bacteria</taxon>
        <taxon>Pseudomonadati</taxon>
        <taxon>Pseudomonadota</taxon>
        <taxon>Alphaproteobacteria</taxon>
        <taxon>Rhodobacterales</taxon>
        <taxon>Paracoccaceae</taxon>
        <taxon>Agaricicola</taxon>
    </lineage>
</organism>
<evidence type="ECO:0000256" key="6">
    <source>
        <dbReference type="ARBA" id="ARBA00022692"/>
    </source>
</evidence>
<dbReference type="EMBL" id="BMCP01000007">
    <property type="protein sequence ID" value="GGE53693.1"/>
    <property type="molecule type" value="Genomic_DNA"/>
</dbReference>
<evidence type="ECO:0000256" key="9">
    <source>
        <dbReference type="ARBA" id="ARBA00023012"/>
    </source>
</evidence>
<dbReference type="EC" id="2.7.13.3" evidence="3"/>
<dbReference type="PROSITE" id="PS50109">
    <property type="entry name" value="HIS_KIN"/>
    <property type="match status" value="1"/>
</dbReference>
<keyword evidence="9" id="KW-0902">Two-component regulatory system</keyword>
<dbReference type="PANTHER" id="PTHR45436">
    <property type="entry name" value="SENSOR HISTIDINE KINASE YKOH"/>
    <property type="match status" value="1"/>
</dbReference>
<proteinExistence type="predicted"/>
<dbReference type="InterPro" id="IPR005467">
    <property type="entry name" value="His_kinase_dom"/>
</dbReference>
<comment type="caution">
    <text evidence="13">The sequence shown here is derived from an EMBL/GenBank/DDBJ whole genome shotgun (WGS) entry which is preliminary data.</text>
</comment>
<protein>
    <recommendedName>
        <fullName evidence="3">histidine kinase</fullName>
        <ecNumber evidence="3">2.7.13.3</ecNumber>
    </recommendedName>
</protein>
<dbReference type="InterPro" id="IPR050428">
    <property type="entry name" value="TCS_sensor_his_kinase"/>
</dbReference>
<evidence type="ECO:0000256" key="2">
    <source>
        <dbReference type="ARBA" id="ARBA00004370"/>
    </source>
</evidence>
<keyword evidence="6 10" id="KW-0812">Transmembrane</keyword>
<keyword evidence="10" id="KW-0472">Membrane</keyword>
<feature type="transmembrane region" description="Helical" evidence="10">
    <location>
        <begin position="172"/>
        <end position="195"/>
    </location>
</feature>
<dbReference type="Pfam" id="PF02518">
    <property type="entry name" value="HATPase_c"/>
    <property type="match status" value="1"/>
</dbReference>